<dbReference type="AlphaFoldDB" id="A0A517DNF5"/>
<gene>
    <name evidence="1" type="ORF">SPTER_01450</name>
</gene>
<name>A0A517DNF5_9FIRM</name>
<sequence length="375" mass="40346">MPKGDLDTMAWPALNYLYGAVPAGNYLHTIDYAGGAIVTVAMAGNAFAEAGTMPFPAYFNASEGPDRPPLAPAGQQHNGVALLKVGNSLLALFTSVDEPWGAAAYQASTLVRLRIEPTTGALSYTAGDYVKVGKNALALEPFAFTFNNGDYNNIYVPCIGGPQHFGRHNPDSRLDIVDLSTMTARTVFQAGPAGSTSDQLDFRDIVIGNRGDTYILAGRYNEDYATFRGRVYKTTAAVLQLQVNSSPAPALLSQLTEAVDEMAAAPGFLWALLYENALPVNNDRLWFVRGNQIDIYNPPPASLKDAPCRTLRPAADLGFANINSVTPLWQPPLIRSTQHQASRSLAAQARLAWQARAAALKARGELRTDAENKSV</sequence>
<dbReference type="OrthoDB" id="1681647at2"/>
<reference evidence="1 2" key="1">
    <citation type="submission" date="2019-02" db="EMBL/GenBank/DDBJ databases">
        <title>Closed genome of Sporomusa termitida DSM 4440.</title>
        <authorList>
            <person name="Poehlein A."/>
            <person name="Daniel R."/>
        </authorList>
    </citation>
    <scope>NUCLEOTIDE SEQUENCE [LARGE SCALE GENOMIC DNA]</scope>
    <source>
        <strain evidence="1 2">DSM 4440</strain>
    </source>
</reference>
<dbReference type="EMBL" id="CP036259">
    <property type="protein sequence ID" value="QDR78895.1"/>
    <property type="molecule type" value="Genomic_DNA"/>
</dbReference>
<dbReference type="RefSeq" id="WP_144348607.1">
    <property type="nucleotide sequence ID" value="NZ_CP036259.1"/>
</dbReference>
<organism evidence="1 2">
    <name type="scientific">Sporomusa termitida</name>
    <dbReference type="NCBI Taxonomy" id="2377"/>
    <lineage>
        <taxon>Bacteria</taxon>
        <taxon>Bacillati</taxon>
        <taxon>Bacillota</taxon>
        <taxon>Negativicutes</taxon>
        <taxon>Selenomonadales</taxon>
        <taxon>Sporomusaceae</taxon>
        <taxon>Sporomusa</taxon>
    </lineage>
</organism>
<accession>A0A517DNF5</accession>
<dbReference type="Proteomes" id="UP000320776">
    <property type="component" value="Chromosome"/>
</dbReference>
<dbReference type="KEGG" id="sted:SPTER_01450"/>
<proteinExistence type="predicted"/>
<keyword evidence="2" id="KW-1185">Reference proteome</keyword>
<evidence type="ECO:0000313" key="1">
    <source>
        <dbReference type="EMBL" id="QDR78895.1"/>
    </source>
</evidence>
<protein>
    <submittedName>
        <fullName evidence="1">Uncharacterized protein</fullName>
    </submittedName>
</protein>
<evidence type="ECO:0000313" key="2">
    <source>
        <dbReference type="Proteomes" id="UP000320776"/>
    </source>
</evidence>